<dbReference type="EMBL" id="BDIP01000350">
    <property type="protein sequence ID" value="GIQ81275.1"/>
    <property type="molecule type" value="Genomic_DNA"/>
</dbReference>
<sequence length="170" mass="18744">MGPFLSRSTTGRAQRLSIPTEAHTLSGLAASLWDEGFPSLTALLDAMAAESCGEWKKGRVPPWMEGKTHGVIKCSCDRVSLQYERDTSGFRLGEFRHMGDGSVLSSHADFCEHMPRDMIATEQSEKSSNIPLYLLHQEFSSINSLLERMDQVTGGTWDVLQAPIRNVGGE</sequence>
<organism evidence="1 2">
    <name type="scientific">Kipferlia bialata</name>
    <dbReference type="NCBI Taxonomy" id="797122"/>
    <lineage>
        <taxon>Eukaryota</taxon>
        <taxon>Metamonada</taxon>
        <taxon>Carpediemonas-like organisms</taxon>
        <taxon>Kipferlia</taxon>
    </lineage>
</organism>
<keyword evidence="2" id="KW-1185">Reference proteome</keyword>
<reference evidence="1 2" key="1">
    <citation type="journal article" date="2018" name="PLoS ONE">
        <title>The draft genome of Kipferlia bialata reveals reductive genome evolution in fornicate parasites.</title>
        <authorList>
            <person name="Tanifuji G."/>
            <person name="Takabayashi S."/>
            <person name="Kume K."/>
            <person name="Takagi M."/>
            <person name="Nakayama T."/>
            <person name="Kamikawa R."/>
            <person name="Inagaki Y."/>
            <person name="Hashimoto T."/>
        </authorList>
    </citation>
    <scope>NUCLEOTIDE SEQUENCE [LARGE SCALE GENOMIC DNA]</scope>
    <source>
        <strain evidence="1">NY0173</strain>
    </source>
</reference>
<name>A0A9K3CS33_9EUKA</name>
<comment type="caution">
    <text evidence="1">The sequence shown here is derived from an EMBL/GenBank/DDBJ whole genome shotgun (WGS) entry which is preliminary data.</text>
</comment>
<accession>A0A9K3CS33</accession>
<gene>
    <name evidence="1" type="ORF">KIPB_002209</name>
</gene>
<evidence type="ECO:0000313" key="2">
    <source>
        <dbReference type="Proteomes" id="UP000265618"/>
    </source>
</evidence>
<evidence type="ECO:0000313" key="1">
    <source>
        <dbReference type="EMBL" id="GIQ81275.1"/>
    </source>
</evidence>
<protein>
    <submittedName>
        <fullName evidence="1">Uncharacterized protein</fullName>
    </submittedName>
</protein>
<dbReference type="Proteomes" id="UP000265618">
    <property type="component" value="Unassembled WGS sequence"/>
</dbReference>
<dbReference type="AlphaFoldDB" id="A0A9K3CS33"/>
<proteinExistence type="predicted"/>